<dbReference type="Gene3D" id="2.60.120.260">
    <property type="entry name" value="Galactose-binding domain-like"/>
    <property type="match status" value="1"/>
</dbReference>
<dbReference type="PANTHER" id="PTHR34987:SF2">
    <property type="entry name" value="B, PUTATIVE (AFU_ORTHOLOGUE AFUA_7G05040)-RELATED"/>
    <property type="match status" value="1"/>
</dbReference>
<gene>
    <name evidence="4" type="ORF">SAMN05444350_11197</name>
</gene>
<dbReference type="SUPFAM" id="SSF48208">
    <property type="entry name" value="Six-hairpin glycosidases"/>
    <property type="match status" value="1"/>
</dbReference>
<feature type="domain" description="Alpha-L-rhamnosidase C-terminal" evidence="3">
    <location>
        <begin position="656"/>
        <end position="723"/>
    </location>
</feature>
<dbReference type="PANTHER" id="PTHR34987">
    <property type="entry name" value="C, PUTATIVE (AFU_ORTHOLOGUE AFUA_3G02880)-RELATED"/>
    <property type="match status" value="1"/>
</dbReference>
<dbReference type="Proteomes" id="UP000184192">
    <property type="component" value="Unassembled WGS sequence"/>
</dbReference>
<dbReference type="Gene3D" id="1.50.10.10">
    <property type="match status" value="1"/>
</dbReference>
<dbReference type="Gene3D" id="2.60.420.10">
    <property type="entry name" value="Maltose phosphorylase, domain 3"/>
    <property type="match status" value="1"/>
</dbReference>
<organism evidence="4 5">
    <name type="scientific">Bacteroides stercorirosoris</name>
    <dbReference type="NCBI Taxonomy" id="871324"/>
    <lineage>
        <taxon>Bacteria</taxon>
        <taxon>Pseudomonadati</taxon>
        <taxon>Bacteroidota</taxon>
        <taxon>Bacteroidia</taxon>
        <taxon>Bacteroidales</taxon>
        <taxon>Bacteroidaceae</taxon>
        <taxon>Bacteroides</taxon>
    </lineage>
</organism>
<dbReference type="Pfam" id="PF17389">
    <property type="entry name" value="Bac_rhamnosid6H"/>
    <property type="match status" value="1"/>
</dbReference>
<dbReference type="EMBL" id="FQZN01000011">
    <property type="protein sequence ID" value="SHI94328.1"/>
    <property type="molecule type" value="Genomic_DNA"/>
</dbReference>
<evidence type="ECO:0000256" key="1">
    <source>
        <dbReference type="SAM" id="SignalP"/>
    </source>
</evidence>
<protein>
    <submittedName>
        <fullName evidence="4">Alpha-L-rhamnosidase</fullName>
    </submittedName>
</protein>
<dbReference type="GO" id="GO:0005975">
    <property type="term" value="P:carbohydrate metabolic process"/>
    <property type="evidence" value="ECO:0007669"/>
    <property type="project" value="InterPro"/>
</dbReference>
<dbReference type="Pfam" id="PF17390">
    <property type="entry name" value="Bac_rhamnosid_C"/>
    <property type="match status" value="1"/>
</dbReference>
<feature type="domain" description="Alpha-L-rhamnosidase six-hairpin glycosidase" evidence="2">
    <location>
        <begin position="329"/>
        <end position="651"/>
    </location>
</feature>
<evidence type="ECO:0000259" key="2">
    <source>
        <dbReference type="Pfam" id="PF17389"/>
    </source>
</evidence>
<dbReference type="InterPro" id="IPR008928">
    <property type="entry name" value="6-hairpin_glycosidase_sf"/>
</dbReference>
<dbReference type="InterPro" id="IPR035398">
    <property type="entry name" value="Bac_rhamnosid_C"/>
</dbReference>
<dbReference type="AlphaFoldDB" id="A0A1M6F9C2"/>
<proteinExistence type="predicted"/>
<sequence length="733" mass="82759">MKKLFFLILILIAVAAIQMKAADEFLPQARWIGSEHCQGTPNSWLCFRKTVEVADVPGELMANIAVDSKYWLWINGEMVVFEGGLKRGPAPGATYYDRINIAPYLVKGGNTIALLVWHFGKNGFSHVNSGTAALLFSARSAGLTIVSDKTWQCKVYQAYQDTEAPFPNYRLAESNIRFDARKELAGWNLPEFDGRLGASVEIASPNGMPFGKLVLRPVPMWKDSGLKEYPEMVKNETGDTIRCRLPYNAQVTPYLKVKAPAGLQIGMLTDNYTGGSANNVRAEYITRDGEQEYESFGWMNGHEMLYIIPAGVEVLELKYRETGYNADIKGSFACNDEFFTELWKRSARTLYITMRDNYMDCPDRERAQWWGDEVNELGEAFYALDPQGWQLAVKGIYELMNWQRPDGIIASPVPSLNWCKELPLQMLASVGWYGFYTQAFYSGDYSFVPDVYDGMKKYLHEVWEVDMQGFPVPRLGDWNWGDWGTDIDLEVLTTCWYYLALKAEKEFALYLHKQYDANRADGMMKRISSTFDHRYWTGTAYRSKSHQGETDDRAQAMAVVSGLAPVGRHKALLKVLKKEYHASPYMEKYVLEALFMMGEPDFALERMRNRYTQMLAYPYTTLFEGWGIGAEGFGGGTINHAWSGGPLTILSQKLCGIEPLEPGFKCFRVSPQLGALHEASAVVPTLYGDIKVDIKKENHIMTIHVVVPQGTIAVVALPGRKDKVLPPGSYILP</sequence>
<dbReference type="GeneID" id="92712191"/>
<name>A0A1M6F9C2_9BACE</name>
<evidence type="ECO:0000313" key="4">
    <source>
        <dbReference type="EMBL" id="SHI94328.1"/>
    </source>
</evidence>
<keyword evidence="1" id="KW-0732">Signal</keyword>
<accession>A0A1M6F9C2</accession>
<dbReference type="RefSeq" id="WP_073313605.1">
    <property type="nucleotide sequence ID" value="NZ_FQZN01000011.1"/>
</dbReference>
<feature type="signal peptide" evidence="1">
    <location>
        <begin position="1"/>
        <end position="21"/>
    </location>
</feature>
<keyword evidence="5" id="KW-1185">Reference proteome</keyword>
<evidence type="ECO:0000313" key="5">
    <source>
        <dbReference type="Proteomes" id="UP000184192"/>
    </source>
</evidence>
<dbReference type="eggNOG" id="COG3408">
    <property type="taxonomic scope" value="Bacteria"/>
</dbReference>
<evidence type="ECO:0000259" key="3">
    <source>
        <dbReference type="Pfam" id="PF17390"/>
    </source>
</evidence>
<reference evidence="5" key="1">
    <citation type="submission" date="2016-11" db="EMBL/GenBank/DDBJ databases">
        <authorList>
            <person name="Varghese N."/>
            <person name="Submissions S."/>
        </authorList>
    </citation>
    <scope>NUCLEOTIDE SEQUENCE [LARGE SCALE GENOMIC DNA]</scope>
    <source>
        <strain evidence="5">DSM 26884</strain>
    </source>
</reference>
<dbReference type="InterPro" id="IPR035396">
    <property type="entry name" value="Bac_rhamnosid6H"/>
</dbReference>
<dbReference type="InterPro" id="IPR012341">
    <property type="entry name" value="6hp_glycosidase-like_sf"/>
</dbReference>
<feature type="chain" id="PRO_5012048037" evidence="1">
    <location>
        <begin position="22"/>
        <end position="733"/>
    </location>
</feature>